<evidence type="ECO:0000256" key="5">
    <source>
        <dbReference type="ARBA" id="ARBA00022490"/>
    </source>
</evidence>
<keyword evidence="8" id="KW-0521">NADP</keyword>
<organism evidence="15 16">
    <name type="scientific">Chrysophaeum taylorii</name>
    <dbReference type="NCBI Taxonomy" id="2483200"/>
    <lineage>
        <taxon>Eukaryota</taxon>
        <taxon>Sar</taxon>
        <taxon>Stramenopiles</taxon>
        <taxon>Ochrophyta</taxon>
        <taxon>Pelagophyceae</taxon>
        <taxon>Pelagomonadales</taxon>
        <taxon>Pelagomonadaceae</taxon>
        <taxon>Chrysophaeum</taxon>
    </lineage>
</organism>
<dbReference type="Proteomes" id="UP001230188">
    <property type="component" value="Unassembled WGS sequence"/>
</dbReference>
<dbReference type="GO" id="GO:0005829">
    <property type="term" value="C:cytosol"/>
    <property type="evidence" value="ECO:0007669"/>
    <property type="project" value="TreeGrafter"/>
</dbReference>
<proteinExistence type="predicted"/>
<dbReference type="SUPFAM" id="SSF55424">
    <property type="entry name" value="FAD/NAD-linked reductases, dimerisation (C-terminal) domain"/>
    <property type="match status" value="1"/>
</dbReference>
<dbReference type="PANTHER" id="PTHR22912:SF93">
    <property type="entry name" value="SOLUBLE PYRIDINE NUCLEOTIDE TRANSHYDROGENASE"/>
    <property type="match status" value="1"/>
</dbReference>
<dbReference type="GO" id="GO:0004148">
    <property type="term" value="F:dihydrolipoyl dehydrogenase (NADH) activity"/>
    <property type="evidence" value="ECO:0007669"/>
    <property type="project" value="TreeGrafter"/>
</dbReference>
<keyword evidence="7" id="KW-0274">FAD</keyword>
<dbReference type="PRINTS" id="PR00411">
    <property type="entry name" value="PNDRDTASEI"/>
</dbReference>
<evidence type="ECO:0000256" key="1">
    <source>
        <dbReference type="ARBA" id="ARBA00001974"/>
    </source>
</evidence>
<evidence type="ECO:0000313" key="15">
    <source>
        <dbReference type="EMBL" id="KAJ8602545.1"/>
    </source>
</evidence>
<evidence type="ECO:0000256" key="6">
    <source>
        <dbReference type="ARBA" id="ARBA00022630"/>
    </source>
</evidence>
<dbReference type="GO" id="GO:0003957">
    <property type="term" value="F:NAD(P)+ transhydrogenase (Si-specific) activity"/>
    <property type="evidence" value="ECO:0007669"/>
    <property type="project" value="UniProtKB-EC"/>
</dbReference>
<accession>A0AAD7UCN6</accession>
<sequence>MKIKLLLVVVLCLDGYAYSPSLWPRVRSPETYDVIVLGGGPVGARAAQRAGELGKRALVADGSSTSETSFGGPTGLFSKALRDTAKRVSVEAYRSLGMDDESIFTQIRNECRRLATTNAEAMRRECVSTGVEIVGGPAELVDRGVDKTVRVRVGDTEYKGRNVLIATGSTAFRPKDVPFDGVRIFDSDSINGISFLPRSIAISGSGIVAVEYAKIFRKLGSSVTMVIRGDSPKQALQKAGIDSDIVSVLVSDLSRSGVTFERSSVCAGFECPPRTSSRKRQPLKIRVERNDGGHHQILKVDAFLAAIGRRPNAPKGIERVGVKADTYGNVVVDGDLRAAGNVFAAGDVLGRPFLASTGVAQGLQAIDVMFDTREASGAASNVGANFDPESLEANPFAFPVGIWSSPEVAWFGYTKLQAEQRGIRVVEGMALYKEVLRGIVFSPDGLLKLIVDAPTGVVVGVHIVGSDACEIIHYGMELVRARRTIADILEATYSAVTFHELYQVAARAAADPAAARLRRRAAGAAWAAADQERRTDALLWGSASAPSG</sequence>
<dbReference type="InterPro" id="IPR004099">
    <property type="entry name" value="Pyr_nucl-diS_OxRdtase_dimer"/>
</dbReference>
<dbReference type="InterPro" id="IPR036188">
    <property type="entry name" value="FAD/NAD-bd_sf"/>
</dbReference>
<evidence type="ECO:0000256" key="11">
    <source>
        <dbReference type="ARBA" id="ARBA00031183"/>
    </source>
</evidence>
<dbReference type="Gene3D" id="3.30.390.30">
    <property type="match status" value="1"/>
</dbReference>
<comment type="subcellular location">
    <subcellularLocation>
        <location evidence="3">Cytoplasm</location>
    </subcellularLocation>
</comment>
<feature type="chain" id="PRO_5041965783" description="NAD(P)(+) transhydrogenase (Si-specific)" evidence="12">
    <location>
        <begin position="20"/>
        <end position="548"/>
    </location>
</feature>
<dbReference type="PANTHER" id="PTHR22912">
    <property type="entry name" value="DISULFIDE OXIDOREDUCTASE"/>
    <property type="match status" value="1"/>
</dbReference>
<keyword evidence="16" id="KW-1185">Reference proteome</keyword>
<protein>
    <recommendedName>
        <fullName evidence="4">NAD(P)(+) transhydrogenase (Si-specific)</fullName>
        <ecNumber evidence="4">1.6.1.1</ecNumber>
    </recommendedName>
    <alternativeName>
        <fullName evidence="11">NAD(P)(+) transhydrogenase [B-specific]</fullName>
    </alternativeName>
</protein>
<dbReference type="AlphaFoldDB" id="A0AAD7UCN6"/>
<evidence type="ECO:0000256" key="10">
    <source>
        <dbReference type="ARBA" id="ARBA00023027"/>
    </source>
</evidence>
<reference evidence="15" key="1">
    <citation type="submission" date="2023-01" db="EMBL/GenBank/DDBJ databases">
        <title>Metagenome sequencing of chrysophaentin producing Chrysophaeum taylorii.</title>
        <authorList>
            <person name="Davison J."/>
            <person name="Bewley C."/>
        </authorList>
    </citation>
    <scope>NUCLEOTIDE SEQUENCE</scope>
    <source>
        <strain evidence="15">NIES-1699</strain>
    </source>
</reference>
<dbReference type="Pfam" id="PF07992">
    <property type="entry name" value="Pyr_redox_2"/>
    <property type="match status" value="1"/>
</dbReference>
<keyword evidence="5" id="KW-0963">Cytoplasm</keyword>
<keyword evidence="10" id="KW-0520">NAD</keyword>
<dbReference type="InterPro" id="IPR050151">
    <property type="entry name" value="Class-I_Pyr_Nuc-Dis_Oxidored"/>
</dbReference>
<evidence type="ECO:0000256" key="3">
    <source>
        <dbReference type="ARBA" id="ARBA00004496"/>
    </source>
</evidence>
<evidence type="ECO:0000256" key="4">
    <source>
        <dbReference type="ARBA" id="ARBA00012772"/>
    </source>
</evidence>
<dbReference type="PRINTS" id="PR00368">
    <property type="entry name" value="FADPNR"/>
</dbReference>
<evidence type="ECO:0000256" key="9">
    <source>
        <dbReference type="ARBA" id="ARBA00023002"/>
    </source>
</evidence>
<comment type="caution">
    <text evidence="15">The sequence shown here is derived from an EMBL/GenBank/DDBJ whole genome shotgun (WGS) entry which is preliminary data.</text>
</comment>
<dbReference type="EC" id="1.6.1.1" evidence="4"/>
<evidence type="ECO:0000313" key="16">
    <source>
        <dbReference type="Proteomes" id="UP001230188"/>
    </source>
</evidence>
<feature type="domain" description="FAD/NAD(P)-binding" evidence="14">
    <location>
        <begin position="32"/>
        <end position="362"/>
    </location>
</feature>
<dbReference type="SUPFAM" id="SSF51905">
    <property type="entry name" value="FAD/NAD(P)-binding domain"/>
    <property type="match status" value="1"/>
</dbReference>
<evidence type="ECO:0000256" key="7">
    <source>
        <dbReference type="ARBA" id="ARBA00022827"/>
    </source>
</evidence>
<comment type="function">
    <text evidence="2">Conversion of NADPH, generated by peripheral catabolic pathways, to NADH, which can enter the respiratory chain for energy generation.</text>
</comment>
<evidence type="ECO:0000256" key="8">
    <source>
        <dbReference type="ARBA" id="ARBA00022857"/>
    </source>
</evidence>
<dbReference type="Pfam" id="PF02852">
    <property type="entry name" value="Pyr_redox_dim"/>
    <property type="match status" value="1"/>
</dbReference>
<keyword evidence="9" id="KW-0560">Oxidoreductase</keyword>
<dbReference type="EMBL" id="JAQMWT010000377">
    <property type="protein sequence ID" value="KAJ8602545.1"/>
    <property type="molecule type" value="Genomic_DNA"/>
</dbReference>
<evidence type="ECO:0000256" key="12">
    <source>
        <dbReference type="SAM" id="SignalP"/>
    </source>
</evidence>
<evidence type="ECO:0000259" key="13">
    <source>
        <dbReference type="Pfam" id="PF02852"/>
    </source>
</evidence>
<dbReference type="GO" id="GO:0050660">
    <property type="term" value="F:flavin adenine dinucleotide binding"/>
    <property type="evidence" value="ECO:0007669"/>
    <property type="project" value="TreeGrafter"/>
</dbReference>
<dbReference type="GO" id="GO:0006103">
    <property type="term" value="P:2-oxoglutarate metabolic process"/>
    <property type="evidence" value="ECO:0007669"/>
    <property type="project" value="TreeGrafter"/>
</dbReference>
<dbReference type="InterPro" id="IPR023753">
    <property type="entry name" value="FAD/NAD-binding_dom"/>
</dbReference>
<dbReference type="InterPro" id="IPR016156">
    <property type="entry name" value="FAD/NAD-linked_Rdtase_dimer_sf"/>
</dbReference>
<feature type="signal peptide" evidence="12">
    <location>
        <begin position="1"/>
        <end position="19"/>
    </location>
</feature>
<evidence type="ECO:0000256" key="2">
    <source>
        <dbReference type="ARBA" id="ARBA00002842"/>
    </source>
</evidence>
<name>A0AAD7UCN6_9STRA</name>
<keyword evidence="12" id="KW-0732">Signal</keyword>
<dbReference type="Gene3D" id="3.50.50.60">
    <property type="entry name" value="FAD/NAD(P)-binding domain"/>
    <property type="match status" value="2"/>
</dbReference>
<evidence type="ECO:0000259" key="14">
    <source>
        <dbReference type="Pfam" id="PF07992"/>
    </source>
</evidence>
<keyword evidence="6" id="KW-0285">Flavoprotein</keyword>
<feature type="domain" description="Pyridine nucleotide-disulphide oxidoreductase dimerisation" evidence="13">
    <location>
        <begin position="399"/>
        <end position="503"/>
    </location>
</feature>
<comment type="cofactor">
    <cofactor evidence="1">
        <name>FAD</name>
        <dbReference type="ChEBI" id="CHEBI:57692"/>
    </cofactor>
</comment>
<gene>
    <name evidence="15" type="ORF">CTAYLR_008355</name>
</gene>